<name>A0A395LHY6_9SPHN</name>
<accession>A0A395LHY6</accession>
<dbReference type="RefSeq" id="WP_115490494.1">
    <property type="nucleotide sequence ID" value="NZ_JACHWW010000001.1"/>
</dbReference>
<dbReference type="AlphaFoldDB" id="A0A395LHY6"/>
<proteinExistence type="predicted"/>
<keyword evidence="2" id="KW-1185">Reference proteome</keyword>
<dbReference type="OrthoDB" id="6198158at2"/>
<protein>
    <recommendedName>
        <fullName evidence="3">Acetolactate synthase</fullName>
    </recommendedName>
</protein>
<comment type="caution">
    <text evidence="1">The sequence shown here is derived from an EMBL/GenBank/DDBJ whole genome shotgun (WGS) entry which is preliminary data.</text>
</comment>
<reference evidence="1 2" key="1">
    <citation type="submission" date="2018-07" db="EMBL/GenBank/DDBJ databases">
        <title>Erythrobacter nanhaiensis sp. nov., a novel member of the genus Erythrobacter isolated from the South China Sea.</title>
        <authorList>
            <person name="Chen X."/>
            <person name="Liu J."/>
        </authorList>
    </citation>
    <scope>NUCLEOTIDE SEQUENCE [LARGE SCALE GENOMIC DNA]</scope>
    <source>
        <strain evidence="1 2">S-5</strain>
    </source>
</reference>
<gene>
    <name evidence="1" type="ORF">DL238_00600</name>
</gene>
<evidence type="ECO:0000313" key="1">
    <source>
        <dbReference type="EMBL" id="RDS76259.1"/>
    </source>
</evidence>
<dbReference type="Pfam" id="PF13710">
    <property type="entry name" value="ACT_5"/>
    <property type="match status" value="1"/>
</dbReference>
<dbReference type="InterPro" id="IPR045865">
    <property type="entry name" value="ACT-like_dom_sf"/>
</dbReference>
<dbReference type="Proteomes" id="UP000254101">
    <property type="component" value="Unassembled WGS sequence"/>
</dbReference>
<dbReference type="Gene3D" id="3.30.70.260">
    <property type="match status" value="1"/>
</dbReference>
<dbReference type="EMBL" id="QRBB01000001">
    <property type="protein sequence ID" value="RDS76259.1"/>
    <property type="molecule type" value="Genomic_DNA"/>
</dbReference>
<dbReference type="SUPFAM" id="SSF55021">
    <property type="entry name" value="ACT-like"/>
    <property type="match status" value="1"/>
</dbReference>
<evidence type="ECO:0008006" key="3">
    <source>
        <dbReference type="Google" id="ProtNLM"/>
    </source>
</evidence>
<evidence type="ECO:0000313" key="2">
    <source>
        <dbReference type="Proteomes" id="UP000254101"/>
    </source>
</evidence>
<sequence>MSIEHIRIEFRCAEGALRRILGVIEARAFEVRSMQMGSDGDRAVITLALAPRDETRRVTTLLRQVERLQDVETTIRLTNAPPVMEVARAIHA</sequence>
<organism evidence="1 2">
    <name type="scientific">Alteriqipengyuania lutimaris</name>
    <dbReference type="NCBI Taxonomy" id="1538146"/>
    <lineage>
        <taxon>Bacteria</taxon>
        <taxon>Pseudomonadati</taxon>
        <taxon>Pseudomonadota</taxon>
        <taxon>Alphaproteobacteria</taxon>
        <taxon>Sphingomonadales</taxon>
        <taxon>Erythrobacteraceae</taxon>
        <taxon>Alteriqipengyuania</taxon>
    </lineage>
</organism>